<evidence type="ECO:0008006" key="4">
    <source>
        <dbReference type="Google" id="ProtNLM"/>
    </source>
</evidence>
<reference evidence="2" key="1">
    <citation type="submission" date="2021-06" db="EMBL/GenBank/DDBJ databases">
        <title>Complete genome sequence of Nocardioides sp. G188.</title>
        <authorList>
            <person name="Im W.-T."/>
        </authorList>
    </citation>
    <scope>NUCLEOTIDE SEQUENCE</scope>
    <source>
        <strain evidence="2">G188</strain>
    </source>
</reference>
<dbReference type="KEGG" id="nps:KRR39_04910"/>
<name>A0A975T076_9ACTN</name>
<dbReference type="EMBL" id="CP077062">
    <property type="protein sequence ID" value="QWZ09146.1"/>
    <property type="molecule type" value="Genomic_DNA"/>
</dbReference>
<gene>
    <name evidence="2" type="ORF">KRR39_04910</name>
</gene>
<dbReference type="Proteomes" id="UP000683575">
    <property type="component" value="Chromosome"/>
</dbReference>
<evidence type="ECO:0000313" key="2">
    <source>
        <dbReference type="EMBL" id="QWZ09146.1"/>
    </source>
</evidence>
<organism evidence="2 3">
    <name type="scientific">Nocardioides panacis</name>
    <dbReference type="NCBI Taxonomy" id="2849501"/>
    <lineage>
        <taxon>Bacteria</taxon>
        <taxon>Bacillati</taxon>
        <taxon>Actinomycetota</taxon>
        <taxon>Actinomycetes</taxon>
        <taxon>Propionibacteriales</taxon>
        <taxon>Nocardioidaceae</taxon>
        <taxon>Nocardioides</taxon>
    </lineage>
</organism>
<feature type="region of interest" description="Disordered" evidence="1">
    <location>
        <begin position="1"/>
        <end position="61"/>
    </location>
</feature>
<feature type="compositionally biased region" description="Basic and acidic residues" evidence="1">
    <location>
        <begin position="17"/>
        <end position="36"/>
    </location>
</feature>
<dbReference type="RefSeq" id="WP_216940992.1">
    <property type="nucleotide sequence ID" value="NZ_CP077062.1"/>
</dbReference>
<dbReference type="AlphaFoldDB" id="A0A975T076"/>
<proteinExistence type="predicted"/>
<evidence type="ECO:0000313" key="3">
    <source>
        <dbReference type="Proteomes" id="UP000683575"/>
    </source>
</evidence>
<evidence type="ECO:0000256" key="1">
    <source>
        <dbReference type="SAM" id="MobiDB-lite"/>
    </source>
</evidence>
<protein>
    <recommendedName>
        <fullName evidence="4">HNH endonuclease</fullName>
    </recommendedName>
</protein>
<sequence>MPYPAGPTSNRNLQPACERDHKAKHADGFGRGRDPQGRTTLRTRAGFQHPTTDPRRPVGTNAVPDDLFGLQYTATEIVDALTHLAGLQHAHRAGPCSSLVEGIRADAA</sequence>
<accession>A0A975T076</accession>
<keyword evidence="3" id="KW-1185">Reference proteome</keyword>